<reference evidence="3" key="1">
    <citation type="journal article" date="2016" name="Stand. Genomic Sci.">
        <title>Complete genome sequence of Methanospirillum hungatei type strain JF1.</title>
        <authorList>
            <person name="Gunsalus R.P."/>
            <person name="Cook L.E."/>
            <person name="Crable B."/>
            <person name="Rohlin L."/>
            <person name="McDonald E."/>
            <person name="Mouttaki H."/>
            <person name="Sieber J.R."/>
            <person name="Poweleit N."/>
            <person name="Zhou H."/>
            <person name="Lapidus A.L."/>
            <person name="Daligault H.E."/>
            <person name="Land M."/>
            <person name="Gilna P."/>
            <person name="Ivanova N."/>
            <person name="Kyrpides N."/>
            <person name="Culley D.E."/>
            <person name="McInerney M.J."/>
        </authorList>
    </citation>
    <scope>NUCLEOTIDE SEQUENCE [LARGE SCALE GENOMIC DNA]</scope>
    <source>
        <strain evidence="3">ATCC 27890 / DSM 864 / NBRC 100397 / JF-1</strain>
    </source>
</reference>
<keyword evidence="3" id="KW-1185">Reference proteome</keyword>
<dbReference type="InterPro" id="IPR001279">
    <property type="entry name" value="Metallo-B-lactamas"/>
</dbReference>
<feature type="domain" description="Metallo-beta-lactamase" evidence="1">
    <location>
        <begin position="14"/>
        <end position="174"/>
    </location>
</feature>
<dbReference type="HOGENOM" id="CLU_030571_5_1_2"/>
<dbReference type="SMART" id="SM00849">
    <property type="entry name" value="Lactamase_B"/>
    <property type="match status" value="1"/>
</dbReference>
<dbReference type="Proteomes" id="UP000001941">
    <property type="component" value="Chromosome"/>
</dbReference>
<gene>
    <name evidence="2" type="ordered locus">Mhun_0123</name>
</gene>
<dbReference type="eggNOG" id="arCOG00504">
    <property type="taxonomic scope" value="Archaea"/>
</dbReference>
<name>Q2FPN7_METHJ</name>
<dbReference type="AlphaFoldDB" id="Q2FPN7"/>
<dbReference type="KEGG" id="mhu:Mhun_0123"/>
<dbReference type="STRING" id="323259.Mhun_0123"/>
<dbReference type="Gene3D" id="3.60.15.10">
    <property type="entry name" value="Ribonuclease Z/Hydroxyacylglutathione hydrolase-like"/>
    <property type="match status" value="1"/>
</dbReference>
<protein>
    <submittedName>
        <fullName evidence="2">Beta-lactamase-like protein</fullName>
    </submittedName>
</protein>
<proteinExistence type="predicted"/>
<accession>Q2FPN7</accession>
<evidence type="ECO:0000259" key="1">
    <source>
        <dbReference type="SMART" id="SM00849"/>
    </source>
</evidence>
<dbReference type="InParanoid" id="Q2FPN7"/>
<dbReference type="GeneID" id="25393414"/>
<dbReference type="SUPFAM" id="SSF56281">
    <property type="entry name" value="Metallo-hydrolase/oxidoreductase"/>
    <property type="match status" value="1"/>
</dbReference>
<organism evidence="2 3">
    <name type="scientific">Methanospirillum hungatei JF-1 (strain ATCC 27890 / DSM 864 / NBRC 100397 / JF-1)</name>
    <dbReference type="NCBI Taxonomy" id="323259"/>
    <lineage>
        <taxon>Archaea</taxon>
        <taxon>Methanobacteriati</taxon>
        <taxon>Methanobacteriota</taxon>
        <taxon>Stenosarchaea group</taxon>
        <taxon>Methanomicrobia</taxon>
        <taxon>Methanomicrobiales</taxon>
        <taxon>Methanospirillaceae</taxon>
        <taxon>Methanospirillum</taxon>
    </lineage>
</organism>
<dbReference type="PANTHER" id="PTHR23131:SF0">
    <property type="entry name" value="ENDORIBONUCLEASE LACTB2"/>
    <property type="match status" value="1"/>
</dbReference>
<dbReference type="EnsemblBacteria" id="ABD39900">
    <property type="protein sequence ID" value="ABD39900"/>
    <property type="gene ID" value="Mhun_0123"/>
</dbReference>
<dbReference type="Pfam" id="PF00753">
    <property type="entry name" value="Lactamase_B"/>
    <property type="match status" value="1"/>
</dbReference>
<evidence type="ECO:0000313" key="2">
    <source>
        <dbReference type="EMBL" id="ABD39900.1"/>
    </source>
</evidence>
<dbReference type="InterPro" id="IPR050662">
    <property type="entry name" value="Sec-metab_biosynth-thioest"/>
</dbReference>
<sequence length="199" mass="22686">MLVRNLTEQSEYYTSNVWHICGTYHALSDLNTLIDVGRDPTILESLESIRCGLGKRPVDQVVLTHSHFDHAGMLPKIREKYSPQVYAHPLSRNDNITPLADRQKIQIGEQTCIAVYAPGHSDDSVCILCEEEQLLFSGDVPMRIYSHDGEFTSQFLDAYELFVSAEVKTIYPGHGDQITYRVPHLMEESLRNIRHSRIV</sequence>
<dbReference type="OrthoDB" id="197151at2157"/>
<dbReference type="EMBL" id="CP000254">
    <property type="protein sequence ID" value="ABD39900.1"/>
    <property type="molecule type" value="Genomic_DNA"/>
</dbReference>
<evidence type="ECO:0000313" key="3">
    <source>
        <dbReference type="Proteomes" id="UP000001941"/>
    </source>
</evidence>
<dbReference type="PANTHER" id="PTHR23131">
    <property type="entry name" value="ENDORIBONUCLEASE LACTB2"/>
    <property type="match status" value="1"/>
</dbReference>
<dbReference type="RefSeq" id="WP_011447196.1">
    <property type="nucleotide sequence ID" value="NC_007796.1"/>
</dbReference>
<dbReference type="InterPro" id="IPR036866">
    <property type="entry name" value="RibonucZ/Hydroxyglut_hydro"/>
</dbReference>